<dbReference type="SUPFAM" id="SSF48498">
    <property type="entry name" value="Tetracyclin repressor-like, C-terminal domain"/>
    <property type="match status" value="1"/>
</dbReference>
<sequence>MRRAHAAKTIGQQGDGANATNPRPTQTHPAGAVRADVGTAELDALLIGAARAVEHAGGDPDVRRRTLAVILDGLRPGRGDAVSRAPTP</sequence>
<dbReference type="InterPro" id="IPR036271">
    <property type="entry name" value="Tet_transcr_reg_TetR-rel_C_sf"/>
</dbReference>
<dbReference type="Gene3D" id="1.10.357.10">
    <property type="entry name" value="Tetracycline Repressor, domain 2"/>
    <property type="match status" value="1"/>
</dbReference>
<comment type="caution">
    <text evidence="3">The sequence shown here is derived from an EMBL/GenBank/DDBJ whole genome shotgun (WGS) entry which is preliminary data.</text>
</comment>
<feature type="domain" description="Transcriptional regulator SbtR-like C-terminal" evidence="2">
    <location>
        <begin position="29"/>
        <end position="76"/>
    </location>
</feature>
<protein>
    <recommendedName>
        <fullName evidence="2">Transcriptional regulator SbtR-like C-terminal domain-containing protein</fullName>
    </recommendedName>
</protein>
<dbReference type="EMBL" id="QUAL01000018">
    <property type="protein sequence ID" value="RIQ35901.1"/>
    <property type="molecule type" value="Genomic_DNA"/>
</dbReference>
<feature type="compositionally biased region" description="Polar residues" evidence="1">
    <location>
        <begin position="18"/>
        <end position="28"/>
    </location>
</feature>
<accession>A0A418KWM0</accession>
<dbReference type="OrthoDB" id="9795011at2"/>
<dbReference type="Pfam" id="PF21597">
    <property type="entry name" value="TetR_C_43"/>
    <property type="match status" value="1"/>
</dbReference>
<evidence type="ECO:0000259" key="2">
    <source>
        <dbReference type="Pfam" id="PF21597"/>
    </source>
</evidence>
<dbReference type="RefSeq" id="WP_119658301.1">
    <property type="nucleotide sequence ID" value="NZ_QUAL01000018.1"/>
</dbReference>
<feature type="region of interest" description="Disordered" evidence="1">
    <location>
        <begin position="1"/>
        <end position="36"/>
    </location>
</feature>
<keyword evidence="4" id="KW-1185">Reference proteome</keyword>
<evidence type="ECO:0000313" key="4">
    <source>
        <dbReference type="Proteomes" id="UP000284057"/>
    </source>
</evidence>
<proteinExistence type="predicted"/>
<dbReference type="Proteomes" id="UP000284057">
    <property type="component" value="Unassembled WGS sequence"/>
</dbReference>
<evidence type="ECO:0000313" key="3">
    <source>
        <dbReference type="EMBL" id="RIQ35901.1"/>
    </source>
</evidence>
<name>A0A418KWM0_9ACTN</name>
<organism evidence="3 4">
    <name type="scientific">Jiangella rhizosphaerae</name>
    <dbReference type="NCBI Taxonomy" id="2293569"/>
    <lineage>
        <taxon>Bacteria</taxon>
        <taxon>Bacillati</taxon>
        <taxon>Actinomycetota</taxon>
        <taxon>Actinomycetes</taxon>
        <taxon>Jiangellales</taxon>
        <taxon>Jiangellaceae</taxon>
        <taxon>Jiangella</taxon>
    </lineage>
</organism>
<gene>
    <name evidence="3" type="ORF">DY240_01995</name>
</gene>
<evidence type="ECO:0000256" key="1">
    <source>
        <dbReference type="SAM" id="MobiDB-lite"/>
    </source>
</evidence>
<dbReference type="AlphaFoldDB" id="A0A418KWM0"/>
<reference evidence="3 4" key="1">
    <citation type="submission" date="2018-09" db="EMBL/GenBank/DDBJ databases">
        <title>Isolation, diversity and antifungal activity of actinobacteria from wheat.</title>
        <authorList>
            <person name="Han C."/>
        </authorList>
    </citation>
    <scope>NUCLEOTIDE SEQUENCE [LARGE SCALE GENOMIC DNA]</scope>
    <source>
        <strain evidence="3 4">NEAU-YY265</strain>
    </source>
</reference>
<dbReference type="InterPro" id="IPR049445">
    <property type="entry name" value="TetR_SbtR-like_C"/>
</dbReference>